<dbReference type="Proteomes" id="UP000095658">
    <property type="component" value="Unassembled WGS sequence"/>
</dbReference>
<reference evidence="1 2" key="1">
    <citation type="submission" date="2016-06" db="EMBL/GenBank/DDBJ databases">
        <title>Domibacillus iocasae genome sequencing.</title>
        <authorList>
            <person name="Verma A."/>
            <person name="Pal Y."/>
            <person name="Ojha A.K."/>
            <person name="Krishnamurthi S."/>
        </authorList>
    </citation>
    <scope>NUCLEOTIDE SEQUENCE [LARGE SCALE GENOMIC DNA]</scope>
    <source>
        <strain evidence="1 2">DSM 29979</strain>
    </source>
</reference>
<dbReference type="EMBL" id="MAMP01000021">
    <property type="protein sequence ID" value="OES45050.1"/>
    <property type="molecule type" value="Genomic_DNA"/>
</dbReference>
<name>A0A1E7DPM9_9BACI</name>
<accession>A0A1E7DPM9</accession>
<proteinExistence type="predicted"/>
<evidence type="ECO:0000313" key="1">
    <source>
        <dbReference type="EMBL" id="OES45050.1"/>
    </source>
</evidence>
<dbReference type="AlphaFoldDB" id="A0A1E7DPM9"/>
<keyword evidence="2" id="KW-1185">Reference proteome</keyword>
<sequence length="134" mass="15770">MSILNGLSHGIKISITRSITKAFEQYMANIMWDEDAYSPDDFMKEWQRHIQQNASWYSHVPDNIKNDPQFHAELAVKINQVVAKIFSEKPTEEQIETINKLQEKLGTDYDFSCKAEARFYIDFLNEYEKKKLNS</sequence>
<evidence type="ECO:0008006" key="3">
    <source>
        <dbReference type="Google" id="ProtNLM"/>
    </source>
</evidence>
<protein>
    <recommendedName>
        <fullName evidence="3">Group-specific protein</fullName>
    </recommendedName>
</protein>
<organism evidence="1 2">
    <name type="scientific">Domibacillus iocasae</name>
    <dbReference type="NCBI Taxonomy" id="1714016"/>
    <lineage>
        <taxon>Bacteria</taxon>
        <taxon>Bacillati</taxon>
        <taxon>Bacillota</taxon>
        <taxon>Bacilli</taxon>
        <taxon>Bacillales</taxon>
        <taxon>Bacillaceae</taxon>
        <taxon>Domibacillus</taxon>
    </lineage>
</organism>
<dbReference type="RefSeq" id="WP_069938672.1">
    <property type="nucleotide sequence ID" value="NZ_MAMP01000021.1"/>
</dbReference>
<comment type="caution">
    <text evidence="1">The sequence shown here is derived from an EMBL/GenBank/DDBJ whole genome shotgun (WGS) entry which is preliminary data.</text>
</comment>
<evidence type="ECO:0000313" key="2">
    <source>
        <dbReference type="Proteomes" id="UP000095658"/>
    </source>
</evidence>
<gene>
    <name evidence="1" type="ORF">BA724_06525</name>
</gene>